<proteinExistence type="predicted"/>
<dbReference type="OrthoDB" id="5144898at2"/>
<keyword evidence="2" id="KW-1185">Reference proteome</keyword>
<evidence type="ECO:0000313" key="2">
    <source>
        <dbReference type="Proteomes" id="UP000217103"/>
    </source>
</evidence>
<accession>A0A1H1FT89</accession>
<sequence length="157" mass="17249">MKLPFGSRRLPADVVIERGDRVLAHARSADGGHVVATDHALYLPGGVRLPWHTIERGTWSEEGLHVRTTDGATHEVAVPEPGRLPETVHERVMSSIVVTRHVKLPGRGGVQLVARRVPGRNEPVWDFLFDEGLDPSDPGLRALAEQSLEEVRRSLGV</sequence>
<dbReference type="AlphaFoldDB" id="A0A1H1FT89"/>
<dbReference type="Proteomes" id="UP000217103">
    <property type="component" value="Unassembled WGS sequence"/>
</dbReference>
<protein>
    <submittedName>
        <fullName evidence="1">Uncharacterized protein</fullName>
    </submittedName>
</protein>
<evidence type="ECO:0000313" key="1">
    <source>
        <dbReference type="EMBL" id="SDR04177.1"/>
    </source>
</evidence>
<dbReference type="STRING" id="35622.SAMN04489764_3169"/>
<gene>
    <name evidence="1" type="ORF">SAMN04489764_3169</name>
</gene>
<dbReference type="RefSeq" id="WP_093259724.1">
    <property type="nucleotide sequence ID" value="NZ_FNKK01000002.1"/>
</dbReference>
<name>A0A1H1FT89_9ACTN</name>
<organism evidence="1 2">
    <name type="scientific">Thermostaphylospora chromogena</name>
    <dbReference type="NCBI Taxonomy" id="35622"/>
    <lineage>
        <taxon>Bacteria</taxon>
        <taxon>Bacillati</taxon>
        <taxon>Actinomycetota</taxon>
        <taxon>Actinomycetes</taxon>
        <taxon>Streptosporangiales</taxon>
        <taxon>Thermomonosporaceae</taxon>
        <taxon>Thermostaphylospora</taxon>
    </lineage>
</organism>
<dbReference type="EMBL" id="FNKK01000002">
    <property type="protein sequence ID" value="SDR04177.1"/>
    <property type="molecule type" value="Genomic_DNA"/>
</dbReference>
<reference evidence="1 2" key="1">
    <citation type="submission" date="2016-10" db="EMBL/GenBank/DDBJ databases">
        <authorList>
            <person name="de Groot N.N."/>
        </authorList>
    </citation>
    <scope>NUCLEOTIDE SEQUENCE [LARGE SCALE GENOMIC DNA]</scope>
    <source>
        <strain evidence="1 2">DSM 43794</strain>
    </source>
</reference>